<feature type="domain" description="DUF7947" evidence="2">
    <location>
        <begin position="230"/>
        <end position="296"/>
    </location>
</feature>
<dbReference type="InterPro" id="IPR057707">
    <property type="entry name" value="DUF7947"/>
</dbReference>
<sequence length="298" mass="32460">MESIHQIKLASEMPVTYTGRITDQHLIDASQFSRSLAGMSRLYSLIGHYCLTLEVPAPRAQLPFQCFSRPSKEGSYAAYLTLAHVANEYQLFADVYKDALDWLISKVMGFVKDALTGNGNVKELVEVISQQAKASAELNTLLANSLSTAHGDVVKLQEKLIETLPHLVSAAKPAYRSATTPVGKSCNAMVQFGGTSEEILISEAEAMAMRSDADLEVGAAAEFVLERMVALNVNTGLCRVKIEGESSLVSGQVVDIELSMPNNPYSKALNEHSAMRVRAKPVFKDGALYRLFISEAIQ</sequence>
<protein>
    <submittedName>
        <fullName evidence="3">Uncharacterized protein</fullName>
    </submittedName>
</protein>
<dbReference type="EMBL" id="AMWJ02000002">
    <property type="protein sequence ID" value="NNJ16385.1"/>
    <property type="molecule type" value="Genomic_DNA"/>
</dbReference>
<evidence type="ECO:0000259" key="2">
    <source>
        <dbReference type="Pfam" id="PF25679"/>
    </source>
</evidence>
<dbReference type="OrthoDB" id="6991873at2"/>
<feature type="domain" description="DUF7946" evidence="1">
    <location>
        <begin position="15"/>
        <end position="205"/>
    </location>
</feature>
<dbReference type="RefSeq" id="WP_009396426.1">
    <property type="nucleotide sequence ID" value="NZ_AMWJ02000002.1"/>
</dbReference>
<dbReference type="AlphaFoldDB" id="L1M540"/>
<evidence type="ECO:0000313" key="3">
    <source>
        <dbReference type="EMBL" id="NNJ16385.1"/>
    </source>
</evidence>
<dbReference type="eggNOG" id="ENOG5033JZ2">
    <property type="taxonomic scope" value="Bacteria"/>
</dbReference>
<gene>
    <name evidence="3" type="ORF">CSV86_014750</name>
</gene>
<dbReference type="Pfam" id="PF25678">
    <property type="entry name" value="DUF7946"/>
    <property type="match status" value="1"/>
</dbReference>
<proteinExistence type="predicted"/>
<reference evidence="3 4" key="1">
    <citation type="journal article" date="2013" name="Genome Announc.">
        <title>Genome Sequence of Naphthalene-Degrading Soil Bacterium Pseudomonas putida CSV86.</title>
        <authorList>
            <person name="Phale P.S."/>
            <person name="Paliwal V."/>
            <person name="Raju S.C."/>
            <person name="Modak A."/>
            <person name="Purohit H.J."/>
        </authorList>
    </citation>
    <scope>NUCLEOTIDE SEQUENCE [LARGE SCALE GENOMIC DNA]</scope>
    <source>
        <strain evidence="3 4">CSV86</strain>
    </source>
</reference>
<dbReference type="InterPro" id="IPR057706">
    <property type="entry name" value="DUF7946"/>
</dbReference>
<dbReference type="Proteomes" id="UP000010448">
    <property type="component" value="Unassembled WGS sequence"/>
</dbReference>
<evidence type="ECO:0000259" key="1">
    <source>
        <dbReference type="Pfam" id="PF25678"/>
    </source>
</evidence>
<name>L1M540_9PSED</name>
<keyword evidence="4" id="KW-1185">Reference proteome</keyword>
<organism evidence="3 4">
    <name type="scientific">Pseudomonas bharatica CSV86</name>
    <dbReference type="NCBI Taxonomy" id="1005395"/>
    <lineage>
        <taxon>Bacteria</taxon>
        <taxon>Pseudomonadati</taxon>
        <taxon>Pseudomonadota</taxon>
        <taxon>Gammaproteobacteria</taxon>
        <taxon>Pseudomonadales</taxon>
        <taxon>Pseudomonadaceae</taxon>
        <taxon>Pseudomonas</taxon>
        <taxon>Pseudomonas bharatica</taxon>
    </lineage>
</organism>
<comment type="caution">
    <text evidence="3">The sequence shown here is derived from an EMBL/GenBank/DDBJ whole genome shotgun (WGS) entry which is preliminary data.</text>
</comment>
<evidence type="ECO:0000313" key="4">
    <source>
        <dbReference type="Proteomes" id="UP000010448"/>
    </source>
</evidence>
<accession>L1M540</accession>
<dbReference type="Pfam" id="PF25679">
    <property type="entry name" value="DUF7947"/>
    <property type="match status" value="1"/>
</dbReference>